<comment type="caution">
    <text evidence="1">The sequence shown here is derived from an EMBL/GenBank/DDBJ whole genome shotgun (WGS) entry which is preliminary data.</text>
</comment>
<sequence>MLVRRTAAAFGAAVIVERSAVAAQAEPSEQDTALLVGRAAAG</sequence>
<evidence type="ECO:0000313" key="1">
    <source>
        <dbReference type="EMBL" id="MBB3098431.1"/>
    </source>
</evidence>
<organism evidence="1 2">
    <name type="scientific">Actinoplanes campanulatus</name>
    <dbReference type="NCBI Taxonomy" id="113559"/>
    <lineage>
        <taxon>Bacteria</taxon>
        <taxon>Bacillati</taxon>
        <taxon>Actinomycetota</taxon>
        <taxon>Actinomycetes</taxon>
        <taxon>Micromonosporales</taxon>
        <taxon>Micromonosporaceae</taxon>
        <taxon>Actinoplanes</taxon>
    </lineage>
</organism>
<reference evidence="1 2" key="1">
    <citation type="submission" date="2020-08" db="EMBL/GenBank/DDBJ databases">
        <title>Genomic Encyclopedia of Type Strains, Phase III (KMG-III): the genomes of soil and plant-associated and newly described type strains.</title>
        <authorList>
            <person name="Whitman W."/>
        </authorList>
    </citation>
    <scope>NUCLEOTIDE SEQUENCE [LARGE SCALE GENOMIC DNA]</scope>
    <source>
        <strain evidence="1 2">CECT 3287</strain>
    </source>
</reference>
<dbReference type="Proteomes" id="UP000590749">
    <property type="component" value="Unassembled WGS sequence"/>
</dbReference>
<gene>
    <name evidence="1" type="ORF">FHR83_006130</name>
</gene>
<dbReference type="EMBL" id="JACHXF010000015">
    <property type="protein sequence ID" value="MBB3098431.1"/>
    <property type="molecule type" value="Genomic_DNA"/>
</dbReference>
<dbReference type="RefSeq" id="WP_260179455.1">
    <property type="nucleotide sequence ID" value="NZ_BMPW01000017.1"/>
</dbReference>
<name>A0A7W5ALF9_9ACTN</name>
<protein>
    <submittedName>
        <fullName evidence="1">Uncharacterized protein</fullName>
    </submittedName>
</protein>
<dbReference type="AlphaFoldDB" id="A0A7W5ALF9"/>
<proteinExistence type="predicted"/>
<accession>A0A7W5ALF9</accession>
<keyword evidence="2" id="KW-1185">Reference proteome</keyword>
<evidence type="ECO:0000313" key="2">
    <source>
        <dbReference type="Proteomes" id="UP000590749"/>
    </source>
</evidence>